<dbReference type="SUPFAM" id="SSF53335">
    <property type="entry name" value="S-adenosyl-L-methionine-dependent methyltransferases"/>
    <property type="match status" value="1"/>
</dbReference>
<dbReference type="Proteomes" id="UP000245771">
    <property type="component" value="Unassembled WGS sequence"/>
</dbReference>
<evidence type="ECO:0000313" key="8">
    <source>
        <dbReference type="Proteomes" id="UP000245771"/>
    </source>
</evidence>
<keyword evidence="3" id="KW-0808">Transferase</keyword>
<dbReference type="InterPro" id="IPR003333">
    <property type="entry name" value="CMAS"/>
</dbReference>
<dbReference type="STRING" id="1280837.A0A316VAW8"/>
<keyword evidence="8" id="KW-1185">Reference proteome</keyword>
<dbReference type="InterPro" id="IPR050723">
    <property type="entry name" value="CFA/CMAS"/>
</dbReference>
<dbReference type="GO" id="GO:0008610">
    <property type="term" value="P:lipid biosynthetic process"/>
    <property type="evidence" value="ECO:0007669"/>
    <property type="project" value="InterPro"/>
</dbReference>
<dbReference type="Gene3D" id="3.40.50.150">
    <property type="entry name" value="Vaccinia Virus protein VP39"/>
    <property type="match status" value="1"/>
</dbReference>
<organism evidence="7 8">
    <name type="scientific">Meira miltonrushii</name>
    <dbReference type="NCBI Taxonomy" id="1280837"/>
    <lineage>
        <taxon>Eukaryota</taxon>
        <taxon>Fungi</taxon>
        <taxon>Dikarya</taxon>
        <taxon>Basidiomycota</taxon>
        <taxon>Ustilaginomycotina</taxon>
        <taxon>Exobasidiomycetes</taxon>
        <taxon>Exobasidiales</taxon>
        <taxon>Brachybasidiaceae</taxon>
        <taxon>Meira</taxon>
    </lineage>
</organism>
<dbReference type="RefSeq" id="XP_025354964.1">
    <property type="nucleotide sequence ID" value="XM_025496510.1"/>
</dbReference>
<dbReference type="GO" id="GO:0008168">
    <property type="term" value="F:methyltransferase activity"/>
    <property type="evidence" value="ECO:0007669"/>
    <property type="project" value="UniProtKB-KW"/>
</dbReference>
<evidence type="ECO:0000256" key="6">
    <source>
        <dbReference type="SAM" id="MobiDB-lite"/>
    </source>
</evidence>
<keyword evidence="2" id="KW-0489">Methyltransferase</keyword>
<name>A0A316VAW8_9BASI</name>
<dbReference type="PANTHER" id="PTHR43667">
    <property type="entry name" value="CYCLOPROPANE-FATTY-ACYL-PHOSPHOLIPID SYNTHASE"/>
    <property type="match status" value="1"/>
</dbReference>
<dbReference type="AlphaFoldDB" id="A0A316VAW8"/>
<dbReference type="PIRSF" id="PIRSF003085">
    <property type="entry name" value="CMAS"/>
    <property type="match status" value="1"/>
</dbReference>
<keyword evidence="5" id="KW-0443">Lipid metabolism</keyword>
<sequence length="512" mass="57735">MEIIEQDGKQRTLFGDPVSKRAITKKDKSINHEFTHAVLNVKNDIFWIRLALGSDLGFAESYMLAEVETNDLGDCFKLFIQNREVLSNLSIGLISKASSYLQSVLNKRYANTKSGSLRNIGAHYDISNRMYEAFLSKDMMYSCAVFPTLDADVSGPLLESVRNLKAAEEQATTNGHAHINGHSHPRSGIVSERGIAAPVRYDLGQQNTTNEANAPDGQLTPPDSITGGAPRSPLLLAKDELEDGQLRKVRLHLDRASLQSNHTLLEIGTGWGTLAIEAVRSSGCKVDSLTLSVEQKALAEQRIAKAGLQDKIKVHLMDYRDMPIEWNERFDRIISIEMLEAVGIEYLPTYFENVNRVLKRDTGVCVVQVITMPEERFDSYINEVDFIRKWIFPGGVLPSVTALIDAATKGAKGSLILDTVHSIGPHYARTLREWRQRFEQHFDERIRPALLDDHAEIRHLSPSEKQKQVQIFRRKWLYYFIYCEIGFTERVIGDHILSFTRSGNKSLPVCCM</sequence>
<dbReference type="OrthoDB" id="8300214at2759"/>
<dbReference type="PANTHER" id="PTHR43667:SF2">
    <property type="entry name" value="FATTY ACID C-METHYL TRANSFERASE"/>
    <property type="match status" value="1"/>
</dbReference>
<dbReference type="InterPro" id="IPR029063">
    <property type="entry name" value="SAM-dependent_MTases_sf"/>
</dbReference>
<comment type="similarity">
    <text evidence="1">Belongs to the CFA/CMAS family.</text>
</comment>
<proteinExistence type="inferred from homology"/>
<dbReference type="CDD" id="cd02440">
    <property type="entry name" value="AdoMet_MTases"/>
    <property type="match status" value="1"/>
</dbReference>
<gene>
    <name evidence="7" type="ORF">FA14DRAFT_122215</name>
</gene>
<accession>A0A316VAW8</accession>
<feature type="region of interest" description="Disordered" evidence="6">
    <location>
        <begin position="206"/>
        <end position="232"/>
    </location>
</feature>
<dbReference type="EMBL" id="KZ819603">
    <property type="protein sequence ID" value="PWN34662.1"/>
    <property type="molecule type" value="Genomic_DNA"/>
</dbReference>
<evidence type="ECO:0000256" key="3">
    <source>
        <dbReference type="ARBA" id="ARBA00022679"/>
    </source>
</evidence>
<evidence type="ECO:0000256" key="4">
    <source>
        <dbReference type="ARBA" id="ARBA00022691"/>
    </source>
</evidence>
<dbReference type="GeneID" id="37018291"/>
<evidence type="ECO:0000256" key="5">
    <source>
        <dbReference type="ARBA" id="ARBA00023098"/>
    </source>
</evidence>
<keyword evidence="4" id="KW-0949">S-adenosyl-L-methionine</keyword>
<dbReference type="Pfam" id="PF02353">
    <property type="entry name" value="CMAS"/>
    <property type="match status" value="2"/>
</dbReference>
<protein>
    <submittedName>
        <fullName evidence="7">Cyclopropane-fatty-acyl-phospholipid synthase</fullName>
    </submittedName>
</protein>
<evidence type="ECO:0000256" key="2">
    <source>
        <dbReference type="ARBA" id="ARBA00022603"/>
    </source>
</evidence>
<evidence type="ECO:0000256" key="1">
    <source>
        <dbReference type="ARBA" id="ARBA00010815"/>
    </source>
</evidence>
<dbReference type="GO" id="GO:0032259">
    <property type="term" value="P:methylation"/>
    <property type="evidence" value="ECO:0007669"/>
    <property type="project" value="UniProtKB-KW"/>
</dbReference>
<dbReference type="InParanoid" id="A0A316VAW8"/>
<evidence type="ECO:0000313" key="7">
    <source>
        <dbReference type="EMBL" id="PWN34662.1"/>
    </source>
</evidence>
<reference evidence="7 8" key="1">
    <citation type="journal article" date="2018" name="Mol. Biol. Evol.">
        <title>Broad Genomic Sampling Reveals a Smut Pathogenic Ancestry of the Fungal Clade Ustilaginomycotina.</title>
        <authorList>
            <person name="Kijpornyongpan T."/>
            <person name="Mondo S.J."/>
            <person name="Barry K."/>
            <person name="Sandor L."/>
            <person name="Lee J."/>
            <person name="Lipzen A."/>
            <person name="Pangilinan J."/>
            <person name="LaButti K."/>
            <person name="Hainaut M."/>
            <person name="Henrissat B."/>
            <person name="Grigoriev I.V."/>
            <person name="Spatafora J.W."/>
            <person name="Aime M.C."/>
        </authorList>
    </citation>
    <scope>NUCLEOTIDE SEQUENCE [LARGE SCALE GENOMIC DNA]</scope>
    <source>
        <strain evidence="7 8">MCA 3882</strain>
    </source>
</reference>